<evidence type="ECO:0000313" key="2">
    <source>
        <dbReference type="EMBL" id="CAA9394834.1"/>
    </source>
</evidence>
<proteinExistence type="predicted"/>
<feature type="region of interest" description="Disordered" evidence="1">
    <location>
        <begin position="1"/>
        <end position="48"/>
    </location>
</feature>
<feature type="compositionally biased region" description="Low complexity" evidence="1">
    <location>
        <begin position="26"/>
        <end position="35"/>
    </location>
</feature>
<dbReference type="AlphaFoldDB" id="A0A6J4NTI6"/>
<accession>A0A6J4NTI6</accession>
<reference evidence="2" key="1">
    <citation type="submission" date="2020-02" db="EMBL/GenBank/DDBJ databases">
        <authorList>
            <person name="Meier V. D."/>
        </authorList>
    </citation>
    <scope>NUCLEOTIDE SEQUENCE</scope>
    <source>
        <strain evidence="2">AVDCRST_MAG35</strain>
    </source>
</reference>
<feature type="non-terminal residue" evidence="2">
    <location>
        <position position="48"/>
    </location>
</feature>
<protein>
    <submittedName>
        <fullName evidence="2">Uncharacterized protein</fullName>
    </submittedName>
</protein>
<gene>
    <name evidence="2" type="ORF">AVDCRST_MAG35-581</name>
</gene>
<feature type="compositionally biased region" description="Basic residues" evidence="1">
    <location>
        <begin position="15"/>
        <end position="24"/>
    </location>
</feature>
<feature type="non-terminal residue" evidence="2">
    <location>
        <position position="1"/>
    </location>
</feature>
<evidence type="ECO:0000256" key="1">
    <source>
        <dbReference type="SAM" id="MobiDB-lite"/>
    </source>
</evidence>
<sequence>WARPSPSLSSPCAGPRRRPPRPPPRRSTCSPGTPRCWPSHSWPTATSD</sequence>
<organism evidence="2">
    <name type="scientific">uncultured Quadrisphaera sp</name>
    <dbReference type="NCBI Taxonomy" id="904978"/>
    <lineage>
        <taxon>Bacteria</taxon>
        <taxon>Bacillati</taxon>
        <taxon>Actinomycetota</taxon>
        <taxon>Actinomycetes</taxon>
        <taxon>Kineosporiales</taxon>
        <taxon>Kineosporiaceae</taxon>
        <taxon>Quadrisphaera</taxon>
        <taxon>environmental samples</taxon>
    </lineage>
</organism>
<dbReference type="EMBL" id="CADCUY010000122">
    <property type="protein sequence ID" value="CAA9394834.1"/>
    <property type="molecule type" value="Genomic_DNA"/>
</dbReference>
<name>A0A6J4NTI6_9ACTN</name>